<dbReference type="PANTHER" id="PTHR43686">
    <property type="entry name" value="SULFURTRANSFERASE-RELATED"/>
    <property type="match status" value="1"/>
</dbReference>
<dbReference type="GO" id="GO:0016740">
    <property type="term" value="F:transferase activity"/>
    <property type="evidence" value="ECO:0007669"/>
    <property type="project" value="UniProtKB-KW"/>
</dbReference>
<dbReference type="Gene3D" id="3.40.50.620">
    <property type="entry name" value="HUPs"/>
    <property type="match status" value="1"/>
</dbReference>
<dbReference type="GO" id="GO:0008033">
    <property type="term" value="P:tRNA processing"/>
    <property type="evidence" value="ECO:0007669"/>
    <property type="project" value="InterPro"/>
</dbReference>
<organism evidence="3 4">
    <name type="scientific">Megamonas hypermegale</name>
    <dbReference type="NCBI Taxonomy" id="158847"/>
    <lineage>
        <taxon>Bacteria</taxon>
        <taxon>Bacillati</taxon>
        <taxon>Bacillota</taxon>
        <taxon>Negativicutes</taxon>
        <taxon>Selenomonadales</taxon>
        <taxon>Selenomonadaceae</taxon>
        <taxon>Megamonas</taxon>
    </lineage>
</organism>
<evidence type="ECO:0000313" key="3">
    <source>
        <dbReference type="EMBL" id="STY70713.1"/>
    </source>
</evidence>
<dbReference type="InterPro" id="IPR014729">
    <property type="entry name" value="Rossmann-like_a/b/a_fold"/>
</dbReference>
<reference evidence="3 4" key="1">
    <citation type="submission" date="2018-06" db="EMBL/GenBank/DDBJ databases">
        <authorList>
            <consortium name="Pathogen Informatics"/>
            <person name="Doyle S."/>
        </authorList>
    </citation>
    <scope>NUCLEOTIDE SEQUENCE [LARGE SCALE GENOMIC DNA]</scope>
    <source>
        <strain evidence="3 4">NCTC10571</strain>
    </source>
</reference>
<proteinExistence type="predicted"/>
<dbReference type="PANTHER" id="PTHR43686:SF1">
    <property type="entry name" value="AMINOTRAN_5 DOMAIN-CONTAINING PROTEIN"/>
    <property type="match status" value="1"/>
</dbReference>
<dbReference type="InterPro" id="IPR035107">
    <property type="entry name" value="tRNA_thiolation_TtcA_Ctu1"/>
</dbReference>
<dbReference type="CDD" id="cd24138">
    <property type="entry name" value="TtcA-like"/>
    <property type="match status" value="1"/>
</dbReference>
<dbReference type="Proteomes" id="UP000255234">
    <property type="component" value="Unassembled WGS sequence"/>
</dbReference>
<dbReference type="STRING" id="1122216.GCA_000423385_01010"/>
<keyword evidence="1" id="KW-0808">Transferase</keyword>
<evidence type="ECO:0000259" key="2">
    <source>
        <dbReference type="Pfam" id="PF01171"/>
    </source>
</evidence>
<dbReference type="SUPFAM" id="SSF52402">
    <property type="entry name" value="Adenine nucleotide alpha hydrolases-like"/>
    <property type="match status" value="1"/>
</dbReference>
<gene>
    <name evidence="3" type="primary">ttcA</name>
    <name evidence="3" type="ORF">NCTC10571_00855</name>
</gene>
<accession>A0A378NQP9</accession>
<feature type="domain" description="tRNA(Ile)-lysidine/2-thiocytidine synthase N-terminal" evidence="2">
    <location>
        <begin position="27"/>
        <end position="190"/>
    </location>
</feature>
<protein>
    <submittedName>
        <fullName evidence="3">tRNA 2-thiocytidine biosynthesis protein TtcA</fullName>
    </submittedName>
</protein>
<dbReference type="AlphaFoldDB" id="A0A378NQP9"/>
<dbReference type="EMBL" id="UGPP01000001">
    <property type="protein sequence ID" value="STY70713.1"/>
    <property type="molecule type" value="Genomic_DNA"/>
</dbReference>
<evidence type="ECO:0000313" key="4">
    <source>
        <dbReference type="Proteomes" id="UP000255234"/>
    </source>
</evidence>
<dbReference type="Pfam" id="PF01171">
    <property type="entry name" value="ATP_bind_3"/>
    <property type="match status" value="1"/>
</dbReference>
<dbReference type="RefSeq" id="WP_018999225.1">
    <property type="nucleotide sequence ID" value="NZ_UGPP01000001.1"/>
</dbReference>
<dbReference type="InterPro" id="IPR011063">
    <property type="entry name" value="TilS/TtcA_N"/>
</dbReference>
<name>A0A378NQP9_9FIRM</name>
<dbReference type="PIRSF" id="PIRSF004976">
    <property type="entry name" value="ATPase_YdaO"/>
    <property type="match status" value="1"/>
</dbReference>
<evidence type="ECO:0000256" key="1">
    <source>
        <dbReference type="ARBA" id="ARBA00022679"/>
    </source>
</evidence>
<sequence length="261" mass="30185">MQPLPKEYLSRIIRAVVEFQLIEDNDKILIGLSGGKDSLFMAYALTELKNTLKKNFTLGAITINPMFTKDFSCEAMQKFCDKLNMPYHIHEVNIAETIANQDNKNACYSCAFFRRGAINGYAKEHGYNKIAYAHNHDDAVETFFMNLFYSGQLKTFMPSTYLSRSDVTVIRPLLYFREEEIRNAISLHGQEPCAPPCPFNGNTMRQKAKNLIEELSKENPLLYEHLSAAMRTTAIGDLWPPIKNRKEMKPYYYQFFKNQQK</sequence>